<dbReference type="AlphaFoldDB" id="A0A0E9SG19"/>
<name>A0A0E9SG19_ANGAN</name>
<protein>
    <submittedName>
        <fullName evidence="2">Uncharacterized protein</fullName>
    </submittedName>
</protein>
<organism evidence="2">
    <name type="scientific">Anguilla anguilla</name>
    <name type="common">European freshwater eel</name>
    <name type="synonym">Muraena anguilla</name>
    <dbReference type="NCBI Taxonomy" id="7936"/>
    <lineage>
        <taxon>Eukaryota</taxon>
        <taxon>Metazoa</taxon>
        <taxon>Chordata</taxon>
        <taxon>Craniata</taxon>
        <taxon>Vertebrata</taxon>
        <taxon>Euteleostomi</taxon>
        <taxon>Actinopterygii</taxon>
        <taxon>Neopterygii</taxon>
        <taxon>Teleostei</taxon>
        <taxon>Anguilliformes</taxon>
        <taxon>Anguillidae</taxon>
        <taxon>Anguilla</taxon>
    </lineage>
</organism>
<proteinExistence type="predicted"/>
<accession>A0A0E9SG19</accession>
<dbReference type="EMBL" id="GBXM01068937">
    <property type="protein sequence ID" value="JAH39640.1"/>
    <property type="molecule type" value="Transcribed_RNA"/>
</dbReference>
<evidence type="ECO:0000256" key="1">
    <source>
        <dbReference type="SAM" id="SignalP"/>
    </source>
</evidence>
<keyword evidence="1" id="KW-0732">Signal</keyword>
<evidence type="ECO:0000313" key="2">
    <source>
        <dbReference type="EMBL" id="JAH39640.1"/>
    </source>
</evidence>
<reference evidence="2" key="2">
    <citation type="journal article" date="2015" name="Fish Shellfish Immunol.">
        <title>Early steps in the European eel (Anguilla anguilla)-Vibrio vulnificus interaction in the gills: Role of the RtxA13 toxin.</title>
        <authorList>
            <person name="Callol A."/>
            <person name="Pajuelo D."/>
            <person name="Ebbesson L."/>
            <person name="Teles M."/>
            <person name="MacKenzie S."/>
            <person name="Amaro C."/>
        </authorList>
    </citation>
    <scope>NUCLEOTIDE SEQUENCE</scope>
</reference>
<feature type="signal peptide" evidence="1">
    <location>
        <begin position="1"/>
        <end position="21"/>
    </location>
</feature>
<reference evidence="2" key="1">
    <citation type="submission" date="2014-11" db="EMBL/GenBank/DDBJ databases">
        <authorList>
            <person name="Amaro Gonzalez C."/>
        </authorList>
    </citation>
    <scope>NUCLEOTIDE SEQUENCE</scope>
</reference>
<sequence length="37" mass="4374">MSHIVWLALLCILSIVRPYWGCNRISDILNIRENETM</sequence>
<feature type="chain" id="PRO_5002432462" evidence="1">
    <location>
        <begin position="22"/>
        <end position="37"/>
    </location>
</feature>